<dbReference type="PANTHER" id="PTHR43711">
    <property type="entry name" value="TWO-COMPONENT HISTIDINE KINASE"/>
    <property type="match status" value="1"/>
</dbReference>
<evidence type="ECO:0000313" key="9">
    <source>
        <dbReference type="Proteomes" id="UP000193335"/>
    </source>
</evidence>
<feature type="domain" description="Histidine kinase" evidence="7">
    <location>
        <begin position="50"/>
        <end position="261"/>
    </location>
</feature>
<dbReference type="SMART" id="SM00387">
    <property type="entry name" value="HATPase_c"/>
    <property type="match status" value="1"/>
</dbReference>
<dbReference type="EMBL" id="NAFL01000276">
    <property type="protein sequence ID" value="OSJ26620.1"/>
    <property type="molecule type" value="Genomic_DNA"/>
</dbReference>
<dbReference type="InterPro" id="IPR004358">
    <property type="entry name" value="Sig_transdc_His_kin-like_C"/>
</dbReference>
<dbReference type="SMART" id="SM00388">
    <property type="entry name" value="HisKA"/>
    <property type="match status" value="1"/>
</dbReference>
<dbReference type="Pfam" id="PF02518">
    <property type="entry name" value="HATPase_c"/>
    <property type="match status" value="1"/>
</dbReference>
<gene>
    <name evidence="8" type="ORF">BSZ19_35815</name>
</gene>
<evidence type="ECO:0000256" key="5">
    <source>
        <dbReference type="ARBA" id="ARBA00022777"/>
    </source>
</evidence>
<dbReference type="InterPro" id="IPR003594">
    <property type="entry name" value="HATPase_dom"/>
</dbReference>
<dbReference type="CDD" id="cd00082">
    <property type="entry name" value="HisKA"/>
    <property type="match status" value="1"/>
</dbReference>
<sequence length="261" mass="28086">MTDTDERFAVALDAGEFGIVQSTGQPVTLGLSGNVDPRRTTEFQAVLLAMAGHDLRQPLQIIQGSHDLLGLGVRTNSEQRLLQRGQHAINRLNGLLDELLGAVRINEHATEARLLPVPLAPLFRQACHENAEAASQKRIEIIVCPTAASVLSNAVLLNGILRNLVSNAIKYTEPNGRILIGSRRAGQNVRIDVCDTGVGIAGGQLSRIFDAFTRLDSTRCDGLGVGLFIVRRAIEVLGHRIDVSSVASRGSRFSIFGARAD</sequence>
<dbReference type="PROSITE" id="PS50109">
    <property type="entry name" value="HIS_KIN"/>
    <property type="match status" value="1"/>
</dbReference>
<dbReference type="GO" id="GO:0000155">
    <property type="term" value="F:phosphorelay sensor kinase activity"/>
    <property type="evidence" value="ECO:0007669"/>
    <property type="project" value="InterPro"/>
</dbReference>
<comment type="catalytic activity">
    <reaction evidence="1">
        <text>ATP + protein L-histidine = ADP + protein N-phospho-L-histidine.</text>
        <dbReference type="EC" id="2.7.13.3"/>
    </reaction>
</comment>
<dbReference type="Proteomes" id="UP000193335">
    <property type="component" value="Unassembled WGS sequence"/>
</dbReference>
<comment type="caution">
    <text evidence="8">The sequence shown here is derived from an EMBL/GenBank/DDBJ whole genome shotgun (WGS) entry which is preliminary data.</text>
</comment>
<dbReference type="Gene3D" id="1.10.287.130">
    <property type="match status" value="1"/>
</dbReference>
<dbReference type="PRINTS" id="PR00344">
    <property type="entry name" value="BCTRLSENSOR"/>
</dbReference>
<dbReference type="PANTHER" id="PTHR43711:SF1">
    <property type="entry name" value="HISTIDINE KINASE 1"/>
    <property type="match status" value="1"/>
</dbReference>
<organism evidence="8 9">
    <name type="scientific">Bradyrhizobium japonicum</name>
    <dbReference type="NCBI Taxonomy" id="375"/>
    <lineage>
        <taxon>Bacteria</taxon>
        <taxon>Pseudomonadati</taxon>
        <taxon>Pseudomonadota</taxon>
        <taxon>Alphaproteobacteria</taxon>
        <taxon>Hyphomicrobiales</taxon>
        <taxon>Nitrobacteraceae</taxon>
        <taxon>Bradyrhizobium</taxon>
    </lineage>
</organism>
<evidence type="ECO:0000256" key="4">
    <source>
        <dbReference type="ARBA" id="ARBA00022679"/>
    </source>
</evidence>
<dbReference type="InterPro" id="IPR036890">
    <property type="entry name" value="HATPase_C_sf"/>
</dbReference>
<name>A0A1Y2JEA6_BRAJP</name>
<dbReference type="SUPFAM" id="SSF47384">
    <property type="entry name" value="Homodimeric domain of signal transducing histidine kinase"/>
    <property type="match status" value="1"/>
</dbReference>
<dbReference type="InterPro" id="IPR036097">
    <property type="entry name" value="HisK_dim/P_sf"/>
</dbReference>
<dbReference type="RefSeq" id="WP_144030827.1">
    <property type="nucleotide sequence ID" value="NZ_NAFL01000276.1"/>
</dbReference>
<keyword evidence="5" id="KW-0418">Kinase</keyword>
<evidence type="ECO:0000313" key="8">
    <source>
        <dbReference type="EMBL" id="OSJ26620.1"/>
    </source>
</evidence>
<evidence type="ECO:0000256" key="1">
    <source>
        <dbReference type="ARBA" id="ARBA00000085"/>
    </source>
</evidence>
<dbReference type="Pfam" id="PF00512">
    <property type="entry name" value="HisKA"/>
    <property type="match status" value="1"/>
</dbReference>
<keyword evidence="6" id="KW-0902">Two-component regulatory system</keyword>
<accession>A0A1Y2JEA6</accession>
<dbReference type="EC" id="2.7.13.3" evidence="2"/>
<reference evidence="8 9" key="1">
    <citation type="submission" date="2017-03" db="EMBL/GenBank/DDBJ databases">
        <title>Whole genome sequences of fourteen strains of Bradyrhizobium canariense and one strain of Bradyrhizobium japonicum isolated from Lupinus (Papilionoideae: Genisteae) species in Algeria.</title>
        <authorList>
            <person name="Crovadore J."/>
            <person name="Chekireb D."/>
            <person name="Brachmann A."/>
            <person name="Chablais R."/>
            <person name="Cochard B."/>
            <person name="Lefort F."/>
        </authorList>
    </citation>
    <scope>NUCLEOTIDE SEQUENCE [LARGE SCALE GENOMIC DNA]</scope>
    <source>
        <strain evidence="8 9">UBMA197</strain>
    </source>
</reference>
<keyword evidence="4" id="KW-0808">Transferase</keyword>
<dbReference type="InterPro" id="IPR003661">
    <property type="entry name" value="HisK_dim/P_dom"/>
</dbReference>
<evidence type="ECO:0000256" key="3">
    <source>
        <dbReference type="ARBA" id="ARBA00022553"/>
    </source>
</evidence>
<dbReference type="InterPro" id="IPR050736">
    <property type="entry name" value="Sensor_HK_Regulatory"/>
</dbReference>
<protein>
    <recommendedName>
        <fullName evidence="2">histidine kinase</fullName>
        <ecNumber evidence="2">2.7.13.3</ecNumber>
    </recommendedName>
</protein>
<dbReference type="Gene3D" id="3.30.565.10">
    <property type="entry name" value="Histidine kinase-like ATPase, C-terminal domain"/>
    <property type="match status" value="1"/>
</dbReference>
<dbReference type="AlphaFoldDB" id="A0A1Y2JEA6"/>
<dbReference type="InterPro" id="IPR005467">
    <property type="entry name" value="His_kinase_dom"/>
</dbReference>
<evidence type="ECO:0000256" key="6">
    <source>
        <dbReference type="ARBA" id="ARBA00023012"/>
    </source>
</evidence>
<keyword evidence="3" id="KW-0597">Phosphoprotein</keyword>
<evidence type="ECO:0000259" key="7">
    <source>
        <dbReference type="PROSITE" id="PS50109"/>
    </source>
</evidence>
<evidence type="ECO:0000256" key="2">
    <source>
        <dbReference type="ARBA" id="ARBA00012438"/>
    </source>
</evidence>
<proteinExistence type="predicted"/>
<dbReference type="SUPFAM" id="SSF55874">
    <property type="entry name" value="ATPase domain of HSP90 chaperone/DNA topoisomerase II/histidine kinase"/>
    <property type="match status" value="1"/>
</dbReference>